<dbReference type="InterPro" id="IPR011042">
    <property type="entry name" value="6-blade_b-propeller_TolB-like"/>
</dbReference>
<dbReference type="PANTHER" id="PTHR13833:SF71">
    <property type="entry name" value="NHL DOMAIN-CONTAINING PROTEIN"/>
    <property type="match status" value="1"/>
</dbReference>
<reference evidence="3 4" key="1">
    <citation type="journal article" date="2019" name="Nat. Med.">
        <title>A library of human gut bacterial isolates paired with longitudinal multiomics data enables mechanistic microbiome research.</title>
        <authorList>
            <person name="Poyet M."/>
            <person name="Groussin M."/>
            <person name="Gibbons S.M."/>
            <person name="Avila-Pacheco J."/>
            <person name="Jiang X."/>
            <person name="Kearney S.M."/>
            <person name="Perrotta A.R."/>
            <person name="Berdy B."/>
            <person name="Zhao S."/>
            <person name="Lieberman T.D."/>
            <person name="Swanson P.K."/>
            <person name="Smith M."/>
            <person name="Roesemann S."/>
            <person name="Alexander J.E."/>
            <person name="Rich S.A."/>
            <person name="Livny J."/>
            <person name="Vlamakis H."/>
            <person name="Clish C."/>
            <person name="Bullock K."/>
            <person name="Deik A."/>
            <person name="Scott J."/>
            <person name="Pierce K.A."/>
            <person name="Xavier R.J."/>
            <person name="Alm E.J."/>
        </authorList>
    </citation>
    <scope>NUCLEOTIDE SEQUENCE [LARGE SCALE GENOMIC DNA]</scope>
    <source>
        <strain evidence="3 4">BIOML-A8</strain>
    </source>
</reference>
<dbReference type="InterPro" id="IPR014756">
    <property type="entry name" value="Ig_E-set"/>
</dbReference>
<dbReference type="RefSeq" id="WP_026366793.1">
    <property type="nucleotide sequence ID" value="NZ_JBBNMF010000011.1"/>
</dbReference>
<keyword evidence="1" id="KW-0677">Repeat</keyword>
<dbReference type="Gene3D" id="2.120.10.30">
    <property type="entry name" value="TolB, C-terminal domain"/>
    <property type="match status" value="1"/>
</dbReference>
<dbReference type="AlphaFoldDB" id="A0A6L3JVA2"/>
<name>A0A6L3JVA2_9BACE</name>
<dbReference type="InterPro" id="IPR001258">
    <property type="entry name" value="NHL_repeat"/>
</dbReference>
<evidence type="ECO:0000256" key="1">
    <source>
        <dbReference type="ARBA" id="ARBA00022737"/>
    </source>
</evidence>
<dbReference type="PANTHER" id="PTHR13833">
    <property type="match status" value="1"/>
</dbReference>
<dbReference type="SMART" id="SM00429">
    <property type="entry name" value="IPT"/>
    <property type="match status" value="1"/>
</dbReference>
<dbReference type="InterPro" id="IPR013783">
    <property type="entry name" value="Ig-like_fold"/>
</dbReference>
<dbReference type="Gene3D" id="2.60.40.10">
    <property type="entry name" value="Immunoglobulins"/>
    <property type="match status" value="1"/>
</dbReference>
<protein>
    <recommendedName>
        <fullName evidence="2">IPT/TIG domain-containing protein</fullName>
    </recommendedName>
</protein>
<evidence type="ECO:0000313" key="3">
    <source>
        <dbReference type="EMBL" id="KAA5413867.1"/>
    </source>
</evidence>
<evidence type="ECO:0000313" key="4">
    <source>
        <dbReference type="Proteomes" id="UP000482653"/>
    </source>
</evidence>
<dbReference type="EMBL" id="VVYX01000044">
    <property type="protein sequence ID" value="KAA5413867.1"/>
    <property type="molecule type" value="Genomic_DNA"/>
</dbReference>
<dbReference type="SUPFAM" id="SSF75011">
    <property type="entry name" value="3-carboxy-cis,cis-mucoante lactonizing enzyme"/>
    <property type="match status" value="1"/>
</dbReference>
<evidence type="ECO:0000259" key="2">
    <source>
        <dbReference type="SMART" id="SM00429"/>
    </source>
</evidence>
<dbReference type="InterPro" id="IPR002909">
    <property type="entry name" value="IPT_dom"/>
</dbReference>
<feature type="domain" description="IPT/TIG" evidence="2">
    <location>
        <begin position="44"/>
        <end position="129"/>
    </location>
</feature>
<dbReference type="Pfam" id="PF01833">
    <property type="entry name" value="TIG"/>
    <property type="match status" value="1"/>
</dbReference>
<accession>A0A6L3JVA2</accession>
<proteinExistence type="predicted"/>
<organism evidence="3 4">
    <name type="scientific">Bacteroides cellulosilyticus</name>
    <dbReference type="NCBI Taxonomy" id="246787"/>
    <lineage>
        <taxon>Bacteria</taxon>
        <taxon>Pseudomonadati</taxon>
        <taxon>Bacteroidota</taxon>
        <taxon>Bacteroidia</taxon>
        <taxon>Bacteroidales</taxon>
        <taxon>Bacteroidaceae</taxon>
        <taxon>Bacteroides</taxon>
    </lineage>
</organism>
<dbReference type="Pfam" id="PF01436">
    <property type="entry name" value="NHL"/>
    <property type="match status" value="1"/>
</dbReference>
<dbReference type="Proteomes" id="UP000482653">
    <property type="component" value="Unassembled WGS sequence"/>
</dbReference>
<gene>
    <name evidence="3" type="ORF">F2Y87_24950</name>
</gene>
<dbReference type="SUPFAM" id="SSF81296">
    <property type="entry name" value="E set domains"/>
    <property type="match status" value="1"/>
</dbReference>
<sequence>MEAHLNVKCKQWYLLVLLLILGVVGCKDDKDDSGTSAIYDPSQPVTITSFTPESGAGGAQFLIYGNNFGSNLRNIKVTVNDKEAVLISSNGTCIYCFVPRKAGVGKVKVSVGTGNNTQEVVSEKNFEYIPSLVVKTLIGHVDIDGNSTIKDGNFEDAQFQDPYWLEMDNEGILYLLEDYQGLRKIDLINEQVTTLWRTGSGVDHPRSIAFNSDHSKLYIFNDQDSSDEGVSVAVSERSNDPKKESFSSWNTLVRMKSCCGGDVHPETNGLFFNRWNGGEYYKWNFQTNDKEQIFRVDNGFNSAMIIAPSGNFAYIVSMGHHCIYRTNFDYATGKFMQPYLLCGSKSSSGYTDGPGTTARFNEPQQGCFDENENFYVCDQNNNLIRKVEPNGQVTTFAGRYQEWGLADGDLRLEARFNRPHGIAYNQNTSEFYIADKNNKRIRIITKE</sequence>
<dbReference type="CDD" id="cd00603">
    <property type="entry name" value="IPT_PCSR"/>
    <property type="match status" value="1"/>
</dbReference>
<comment type="caution">
    <text evidence="3">The sequence shown here is derived from an EMBL/GenBank/DDBJ whole genome shotgun (WGS) entry which is preliminary data.</text>
</comment>